<evidence type="ECO:0000256" key="1">
    <source>
        <dbReference type="ARBA" id="ARBA00001206"/>
    </source>
</evidence>
<reference evidence="18" key="1">
    <citation type="submission" date="2016-11" db="EMBL/GenBank/DDBJ databases">
        <authorList>
            <person name="Jaros S."/>
            <person name="Januszkiewicz K."/>
            <person name="Wedrychowicz H."/>
        </authorList>
    </citation>
    <scope>NUCLEOTIDE SEQUENCE [LARGE SCALE GENOMIC DNA]</scope>
    <source>
        <strain evidence="18">DSM 4029</strain>
    </source>
</reference>
<evidence type="ECO:0000256" key="12">
    <source>
        <dbReference type="ARBA" id="ARBA00022958"/>
    </source>
</evidence>
<comment type="cofactor">
    <cofactor evidence="2">
        <name>K(+)</name>
        <dbReference type="ChEBI" id="CHEBI:29103"/>
    </cofactor>
</comment>
<dbReference type="InterPro" id="IPR004619">
    <property type="entry name" value="Type_III_PanK"/>
</dbReference>
<dbReference type="RefSeq" id="WP_073260970.1">
    <property type="nucleotide sequence ID" value="NZ_FQVY01000001.1"/>
</dbReference>
<dbReference type="Proteomes" id="UP000184089">
    <property type="component" value="Unassembled WGS sequence"/>
</dbReference>
<dbReference type="CDD" id="cd24015">
    <property type="entry name" value="ASKHA_NBD_PanK-III"/>
    <property type="match status" value="1"/>
</dbReference>
<comment type="pathway">
    <text evidence="4 16">Cofactor biosynthesis; coenzyme A biosynthesis; CoA from (R)-pantothenate: step 1/5.</text>
</comment>
<comment type="subunit">
    <text evidence="5 16">Homodimer.</text>
</comment>
<dbReference type="HAMAP" id="MF_01274">
    <property type="entry name" value="Pantothen_kinase_3"/>
    <property type="match status" value="1"/>
</dbReference>
<feature type="binding site" evidence="16">
    <location>
        <position position="134"/>
    </location>
    <ligand>
        <name>ATP</name>
        <dbReference type="ChEBI" id="CHEBI:30616"/>
    </ligand>
</feature>
<gene>
    <name evidence="16" type="primary">coaX</name>
    <name evidence="17" type="ORF">SAMN05444424_0867</name>
</gene>
<name>A0AAQ1RVB5_9FIRM</name>
<feature type="active site" description="Proton acceptor" evidence="16">
    <location>
        <position position="111"/>
    </location>
</feature>
<feature type="binding site" evidence="16">
    <location>
        <position position="187"/>
    </location>
    <ligand>
        <name>substrate</name>
    </ligand>
</feature>
<evidence type="ECO:0000256" key="4">
    <source>
        <dbReference type="ARBA" id="ARBA00005225"/>
    </source>
</evidence>
<keyword evidence="7 16" id="KW-0963">Cytoplasm</keyword>
<evidence type="ECO:0000256" key="6">
    <source>
        <dbReference type="ARBA" id="ARBA00012102"/>
    </source>
</evidence>
<dbReference type="Gene3D" id="3.30.420.40">
    <property type="match status" value="2"/>
</dbReference>
<keyword evidence="9 16" id="KW-0547">Nucleotide-binding</keyword>
<evidence type="ECO:0000256" key="16">
    <source>
        <dbReference type="HAMAP-Rule" id="MF_01274"/>
    </source>
</evidence>
<evidence type="ECO:0000256" key="2">
    <source>
        <dbReference type="ARBA" id="ARBA00001958"/>
    </source>
</evidence>
<comment type="catalytic activity">
    <reaction evidence="1 16">
        <text>(R)-pantothenate + ATP = (R)-4'-phosphopantothenate + ADP + H(+)</text>
        <dbReference type="Rhea" id="RHEA:16373"/>
        <dbReference type="ChEBI" id="CHEBI:10986"/>
        <dbReference type="ChEBI" id="CHEBI:15378"/>
        <dbReference type="ChEBI" id="CHEBI:29032"/>
        <dbReference type="ChEBI" id="CHEBI:30616"/>
        <dbReference type="ChEBI" id="CHEBI:456216"/>
        <dbReference type="EC" id="2.7.1.33"/>
    </reaction>
</comment>
<evidence type="ECO:0000256" key="7">
    <source>
        <dbReference type="ARBA" id="ARBA00022490"/>
    </source>
</evidence>
<dbReference type="Pfam" id="PF03309">
    <property type="entry name" value="Pan_kinase"/>
    <property type="match status" value="1"/>
</dbReference>
<dbReference type="SUPFAM" id="SSF53067">
    <property type="entry name" value="Actin-like ATPase domain"/>
    <property type="match status" value="2"/>
</dbReference>
<comment type="caution">
    <text evidence="16">Lacks conserved residue(s) required for the propagation of feature annotation.</text>
</comment>
<dbReference type="PANTHER" id="PTHR34265:SF1">
    <property type="entry name" value="TYPE III PANTOTHENATE KINASE"/>
    <property type="match status" value="1"/>
</dbReference>
<evidence type="ECO:0000256" key="5">
    <source>
        <dbReference type="ARBA" id="ARBA00011738"/>
    </source>
</evidence>
<keyword evidence="10 16" id="KW-0418">Kinase</keyword>
<comment type="cofactor">
    <cofactor evidence="16">
        <name>NH4(+)</name>
        <dbReference type="ChEBI" id="CHEBI:28938"/>
    </cofactor>
    <cofactor evidence="16">
        <name>K(+)</name>
        <dbReference type="ChEBI" id="CHEBI:29103"/>
    </cofactor>
    <text evidence="16">A monovalent cation. Ammonium or potassium.</text>
</comment>
<comment type="subcellular location">
    <subcellularLocation>
        <location evidence="3 16">Cytoplasm</location>
    </subcellularLocation>
</comment>
<dbReference type="GO" id="GO:0015937">
    <property type="term" value="P:coenzyme A biosynthetic process"/>
    <property type="evidence" value="ECO:0007669"/>
    <property type="project" value="UniProtKB-UniRule"/>
</dbReference>
<evidence type="ECO:0000256" key="11">
    <source>
        <dbReference type="ARBA" id="ARBA00022840"/>
    </source>
</evidence>
<evidence type="ECO:0000256" key="14">
    <source>
        <dbReference type="ARBA" id="ARBA00038036"/>
    </source>
</evidence>
<accession>A0AAQ1RVB5</accession>
<dbReference type="InterPro" id="IPR043129">
    <property type="entry name" value="ATPase_NBD"/>
</dbReference>
<evidence type="ECO:0000313" key="18">
    <source>
        <dbReference type="Proteomes" id="UP000184089"/>
    </source>
</evidence>
<dbReference type="GO" id="GO:0005737">
    <property type="term" value="C:cytoplasm"/>
    <property type="evidence" value="ECO:0007669"/>
    <property type="project" value="UniProtKB-SubCell"/>
</dbReference>
<evidence type="ECO:0000313" key="17">
    <source>
        <dbReference type="EMBL" id="SHF83773.1"/>
    </source>
</evidence>
<sequence>MLLVLNVGNTAISAGAFAGEELRFVAQTATCKGATAFDLALHIRQALALAGGGEEPFSGAVLSCVVPSLRQVAAEAAALLVRPGGRRLVLGPGVKTGLDIRTQNPAATGSDLVALAVGAMTLAGGPCAAFSLGTATAAVALGEGGALRGTAVMPGLALSLEALRERAACLPEIALEGGFAPPLGSDTVGAMRGGLLHGHAAMLDGMAERLQEALGTDCPLYLCGRWAALVQPYCRAPFLLKEHLLLRGLAAIYRKNTAERRGGE</sequence>
<dbReference type="AlphaFoldDB" id="A0AAQ1RVB5"/>
<dbReference type="GO" id="GO:0005524">
    <property type="term" value="F:ATP binding"/>
    <property type="evidence" value="ECO:0007669"/>
    <property type="project" value="UniProtKB-UniRule"/>
</dbReference>
<feature type="binding site" evidence="16">
    <location>
        <begin position="109"/>
        <end position="112"/>
    </location>
    <ligand>
        <name>substrate</name>
    </ligand>
</feature>
<proteinExistence type="inferred from homology"/>
<keyword evidence="11 16" id="KW-0067">ATP-binding</keyword>
<dbReference type="EC" id="2.7.1.33" evidence="6 16"/>
<comment type="function">
    <text evidence="16">Catalyzes the phosphorylation of pantothenate (Pan), the first step in CoA biosynthesis.</text>
</comment>
<keyword evidence="12 16" id="KW-0630">Potassium</keyword>
<evidence type="ECO:0000256" key="10">
    <source>
        <dbReference type="ARBA" id="ARBA00022777"/>
    </source>
</evidence>
<evidence type="ECO:0000256" key="9">
    <source>
        <dbReference type="ARBA" id="ARBA00022741"/>
    </source>
</evidence>
<evidence type="ECO:0000256" key="13">
    <source>
        <dbReference type="ARBA" id="ARBA00022993"/>
    </source>
</evidence>
<evidence type="ECO:0000256" key="3">
    <source>
        <dbReference type="ARBA" id="ARBA00004496"/>
    </source>
</evidence>
<dbReference type="PANTHER" id="PTHR34265">
    <property type="entry name" value="TYPE III PANTOTHENATE KINASE"/>
    <property type="match status" value="1"/>
</dbReference>
<comment type="similarity">
    <text evidence="14 16">Belongs to the type III pantothenate kinase family.</text>
</comment>
<comment type="caution">
    <text evidence="17">The sequence shown here is derived from an EMBL/GenBank/DDBJ whole genome shotgun (WGS) entry which is preliminary data.</text>
</comment>
<organism evidence="17 18">
    <name type="scientific">Bittarella massiliensis</name>
    <name type="common">ex Durand et al. 2017</name>
    <dbReference type="NCBI Taxonomy" id="1720313"/>
    <lineage>
        <taxon>Bacteria</taxon>
        <taxon>Bacillati</taxon>
        <taxon>Bacillota</taxon>
        <taxon>Clostridia</taxon>
        <taxon>Eubacteriales</taxon>
        <taxon>Oscillospiraceae</taxon>
        <taxon>Bittarella (ex Durand et al. 2017)</taxon>
    </lineage>
</organism>
<evidence type="ECO:0000256" key="8">
    <source>
        <dbReference type="ARBA" id="ARBA00022679"/>
    </source>
</evidence>
<protein>
    <recommendedName>
        <fullName evidence="15 16">Type III pantothenate kinase</fullName>
        <ecNumber evidence="6 16">2.7.1.33</ecNumber>
    </recommendedName>
    <alternativeName>
        <fullName evidence="16">PanK-III</fullName>
    </alternativeName>
    <alternativeName>
        <fullName evidence="16">Pantothenic acid kinase</fullName>
    </alternativeName>
</protein>
<keyword evidence="13 16" id="KW-0173">Coenzyme A biosynthesis</keyword>
<dbReference type="EMBL" id="FQVY01000001">
    <property type="protein sequence ID" value="SHF83773.1"/>
    <property type="molecule type" value="Genomic_DNA"/>
</dbReference>
<evidence type="ECO:0000256" key="15">
    <source>
        <dbReference type="ARBA" id="ARBA00040883"/>
    </source>
</evidence>
<dbReference type="NCBIfam" id="TIGR00671">
    <property type="entry name" value="baf"/>
    <property type="match status" value="1"/>
</dbReference>
<feature type="binding site" evidence="16">
    <location>
        <begin position="6"/>
        <end position="13"/>
    </location>
    <ligand>
        <name>ATP</name>
        <dbReference type="ChEBI" id="CHEBI:30616"/>
    </ligand>
</feature>
<keyword evidence="8 16" id="KW-0808">Transferase</keyword>
<dbReference type="GO" id="GO:0004594">
    <property type="term" value="F:pantothenate kinase activity"/>
    <property type="evidence" value="ECO:0007669"/>
    <property type="project" value="UniProtKB-UniRule"/>
</dbReference>